<gene>
    <name evidence="2" type="ORF">SIID45300_03052</name>
</gene>
<dbReference type="Proteomes" id="UP001628193">
    <property type="component" value="Unassembled WGS sequence"/>
</dbReference>
<feature type="domain" description="CoA-binding" evidence="1">
    <location>
        <begin position="35"/>
        <end position="139"/>
    </location>
</feature>
<evidence type="ECO:0000313" key="2">
    <source>
        <dbReference type="EMBL" id="GAB0058697.1"/>
    </source>
</evidence>
<proteinExistence type="predicted"/>
<dbReference type="Pfam" id="PF13607">
    <property type="entry name" value="Succ_CoA_lig"/>
    <property type="match status" value="1"/>
</dbReference>
<dbReference type="InterPro" id="IPR036291">
    <property type="entry name" value="NAD(P)-bd_dom_sf"/>
</dbReference>
<reference evidence="2 3" key="1">
    <citation type="submission" date="2024-09" db="EMBL/GenBank/DDBJ databases">
        <title>Draft genome sequence of Candidatus Magnetaquicoccaceae bacterium FCR-1.</title>
        <authorList>
            <person name="Shimoshige H."/>
            <person name="Shimamura S."/>
            <person name="Taoka A."/>
            <person name="Kobayashi H."/>
            <person name="Maekawa T."/>
        </authorList>
    </citation>
    <scope>NUCLEOTIDE SEQUENCE [LARGE SCALE GENOMIC DNA]</scope>
    <source>
        <strain evidence="2 3">FCR-1</strain>
    </source>
</reference>
<dbReference type="InterPro" id="IPR003781">
    <property type="entry name" value="CoA-bd"/>
</dbReference>
<dbReference type="EMBL" id="BAAFGK010000005">
    <property type="protein sequence ID" value="GAB0058697.1"/>
    <property type="molecule type" value="Genomic_DNA"/>
</dbReference>
<dbReference type="InterPro" id="IPR032875">
    <property type="entry name" value="Succ_CoA_lig_flav_dom"/>
</dbReference>
<dbReference type="SMART" id="SM00881">
    <property type="entry name" value="CoA_binding"/>
    <property type="match status" value="1"/>
</dbReference>
<name>A0ABQ0CCT4_9PROT</name>
<dbReference type="InterPro" id="IPR016102">
    <property type="entry name" value="Succinyl-CoA_synth-like"/>
</dbReference>
<dbReference type="Gene3D" id="3.40.50.720">
    <property type="entry name" value="NAD(P)-binding Rossmann-like Domain"/>
    <property type="match status" value="1"/>
</dbReference>
<dbReference type="RefSeq" id="WP_420906420.1">
    <property type="nucleotide sequence ID" value="NZ_BAAFGK010000005.1"/>
</dbReference>
<dbReference type="InterPro" id="IPR036969">
    <property type="entry name" value="Citrate_synthase_sf"/>
</dbReference>
<dbReference type="PANTHER" id="PTHR11117:SF2">
    <property type="entry name" value="SUCCINATE--COA LIGASE [ADP_GDP-FORMING] SUBUNIT ALPHA, MITOCHONDRIAL"/>
    <property type="match status" value="1"/>
</dbReference>
<comment type="caution">
    <text evidence="2">The sequence shown here is derived from an EMBL/GenBank/DDBJ whole genome shotgun (WGS) entry which is preliminary data.</text>
</comment>
<dbReference type="Pfam" id="PF02629">
    <property type="entry name" value="CoA_binding"/>
    <property type="match status" value="1"/>
</dbReference>
<accession>A0ABQ0CCT4</accession>
<dbReference type="SUPFAM" id="SSF48256">
    <property type="entry name" value="Citrate synthase"/>
    <property type="match status" value="1"/>
</dbReference>
<evidence type="ECO:0000259" key="1">
    <source>
        <dbReference type="SMART" id="SM00881"/>
    </source>
</evidence>
<dbReference type="SUPFAM" id="SSF51735">
    <property type="entry name" value="NAD(P)-binding Rossmann-fold domains"/>
    <property type="match status" value="1"/>
</dbReference>
<dbReference type="PANTHER" id="PTHR11117">
    <property type="entry name" value="SUCCINYL-COA LIGASE SUBUNIT ALPHA"/>
    <property type="match status" value="1"/>
</dbReference>
<dbReference type="SUPFAM" id="SSF52210">
    <property type="entry name" value="Succinyl-CoA synthetase domains"/>
    <property type="match status" value="1"/>
</dbReference>
<keyword evidence="3" id="KW-1185">Reference proteome</keyword>
<organism evidence="2 3">
    <name type="scientific">Candidatus Magnetaquiglobus chichijimensis</name>
    <dbReference type="NCBI Taxonomy" id="3141448"/>
    <lineage>
        <taxon>Bacteria</taxon>
        <taxon>Pseudomonadati</taxon>
        <taxon>Pseudomonadota</taxon>
        <taxon>Magnetococcia</taxon>
        <taxon>Magnetococcales</taxon>
        <taxon>Candidatus Magnetaquicoccaceae</taxon>
        <taxon>Candidatus Magnetaquiglobus</taxon>
    </lineage>
</organism>
<protein>
    <recommendedName>
        <fullName evidence="1">CoA-binding domain-containing protein</fullName>
    </recommendedName>
</protein>
<sequence>MPLIDTMPAMGQNFLHPKGEKEFPYFVGIHSLADLATKEDRVCVLNILGGESTTVTPISHEYSGGNIVCGVMPGRSGAVLKTKIGDIPVYNNVLEALNDGKKFNVAVVYVPPDGVKDAVIEAVRVNPDLKKVVILTEKVKVKHARMIRQYCQWRGVDVFGANCLGLGDAHNHVRIGGALGGNAPHESLVPGSVGLYSNSGNFTTTIATYLLTAGWGTTVSVSSGKDVYIHFAAPEFTHAMHNDDRTKAAVMYIEPGGYYERDLVFRKPVVACVVGRWKAKLTRSCGHAGAIAGSGDDAASKERWFMEKFGVRAIFTPETPACSAKGAVVTNIAHIPQAMTAVMMMNGIKPDFEPRGDLSLKCWFFSSQDIALPKELQLPVVEALAPYNEQIAAQGKQVGAIFPRQAMKDCSGASRMDPKTQVSQVHGVSVLDASTHTLEENLVMSLIREYPDTTGRAMANIALNAFVNHFGLPGILAADAAREAGSSPNVVLSTGLAMLGPNEIKPAREAVQALIDLFGHSGLTDPNNLEFDFQAQLAQATESGARDVLISPKSGKRGKSMLSALEARGCKSVFIEFVKALGAGSDGVRDSTVLAAICCHLAWRALARRRLSVTTLLAMPWHFRIFSSLVGCVVPSVRQDKKSFSGVDNTELLESWSFTETAFLSLFNRRPNEEELFSFSVLVGLLVTNGPGTISAQGPKGAVSADGPMAPERIQINKAYLGFLSHTGFAHGGNGYEAIAFLMERFKDSGLADPGDPNHGLDLMAMAMAYAAEYKAYKVKAKGAGSMDYAKIPCVNHPVFKGKPENFDPREVFVDNLFKQRGSYNVFQDFYHQLVHALHKSGISREIYCVNVDAVIAVLLLKMLWKPYARGEVSAESMESAAFITFLFGRMIGTAAEVDDHTNRGRDMDTRTAASACSYVS</sequence>
<dbReference type="Gene3D" id="3.40.50.261">
    <property type="entry name" value="Succinyl-CoA synthetase domains"/>
    <property type="match status" value="1"/>
</dbReference>
<evidence type="ECO:0000313" key="3">
    <source>
        <dbReference type="Proteomes" id="UP001628193"/>
    </source>
</evidence>